<dbReference type="Proteomes" id="UP000035088">
    <property type="component" value="Unassembled WGS sequence"/>
</dbReference>
<gene>
    <name evidence="1" type="ORF">GOARA_060_00050</name>
</gene>
<evidence type="ECO:0000313" key="1">
    <source>
        <dbReference type="EMBL" id="GAB10554.1"/>
    </source>
</evidence>
<evidence type="ECO:0000313" key="2">
    <source>
        <dbReference type="Proteomes" id="UP000035088"/>
    </source>
</evidence>
<dbReference type="EMBL" id="BAEE01000060">
    <property type="protein sequence ID" value="GAB10554.1"/>
    <property type="molecule type" value="Genomic_DNA"/>
</dbReference>
<reference evidence="1 2" key="1">
    <citation type="submission" date="2011-11" db="EMBL/GenBank/DDBJ databases">
        <title>Whole genome shotgun sequence of Gordonia araii NBRC 100433.</title>
        <authorList>
            <person name="Yoshida Y."/>
            <person name="Hosoyama A."/>
            <person name="Tsuchikane K."/>
            <person name="Katsumata H."/>
            <person name="Yamazaki S."/>
            <person name="Fujita N."/>
        </authorList>
    </citation>
    <scope>NUCLEOTIDE SEQUENCE [LARGE SCALE GENOMIC DNA]</scope>
    <source>
        <strain evidence="1 2">NBRC 100433</strain>
    </source>
</reference>
<accession>G7H3X9</accession>
<name>G7H3X9_9ACTN</name>
<keyword evidence="2" id="KW-1185">Reference proteome</keyword>
<sequence>MKPMYRRSTRTATLADLPERVRAELVAHAEANQLTVDDSARLWLTHSVNLPAKSVFGRKLGRRRNSADPDAEHDVLLALLPKNLVIVTAGEKRGVGALSVPLSQAGVAPGPVLGPIEDEGFTVSGFPGDNSAPGTFFVGLGPDDAGCFEAVRDAIVEAKA</sequence>
<organism evidence="1 2">
    <name type="scientific">Gordonia araii NBRC 100433</name>
    <dbReference type="NCBI Taxonomy" id="1073574"/>
    <lineage>
        <taxon>Bacteria</taxon>
        <taxon>Bacillati</taxon>
        <taxon>Actinomycetota</taxon>
        <taxon>Actinomycetes</taxon>
        <taxon>Mycobacteriales</taxon>
        <taxon>Gordoniaceae</taxon>
        <taxon>Gordonia</taxon>
    </lineage>
</organism>
<dbReference type="STRING" id="1073574.GOARA_060_00050"/>
<dbReference type="RefSeq" id="WP_007322629.1">
    <property type="nucleotide sequence ID" value="NZ_BAEE01000060.1"/>
</dbReference>
<comment type="caution">
    <text evidence="1">The sequence shown here is derived from an EMBL/GenBank/DDBJ whole genome shotgun (WGS) entry which is preliminary data.</text>
</comment>
<protein>
    <submittedName>
        <fullName evidence="1">Uncharacterized protein</fullName>
    </submittedName>
</protein>
<dbReference type="AlphaFoldDB" id="G7H3X9"/>
<proteinExistence type="predicted"/>